<evidence type="ECO:0000313" key="1">
    <source>
        <dbReference type="EMBL" id="AXY83231.1"/>
    </source>
</evidence>
<dbReference type="Pfam" id="PF26128">
    <property type="entry name" value="Gad2"/>
    <property type="match status" value="1"/>
</dbReference>
<reference evidence="1 2" key="1">
    <citation type="submission" date="2018-02" db="EMBL/GenBank/DDBJ databases">
        <title>Genomic characterization of three novel Basilisk-like phages infecting Bacillus anthracis.</title>
        <authorList>
            <person name="Farlow J."/>
            <person name="Bolkvadze D."/>
            <person name="Leshkasheli L."/>
            <person name="Kusradze I."/>
            <person name="Kotorashvili A."/>
            <person name="Kotaria N."/>
            <person name="Balarjishvili N."/>
            <person name="Kvachadze L."/>
            <person name="Nikolich M."/>
            <person name="Kutateladze M."/>
        </authorList>
    </citation>
    <scope>NUCLEOTIDE SEQUENCE [LARGE SCALE GENOMIC DNA]</scope>
</reference>
<accession>A0A385IK13</accession>
<dbReference type="Proteomes" id="UP000262714">
    <property type="component" value="Segment"/>
</dbReference>
<dbReference type="EMBL" id="MG967618">
    <property type="protein sequence ID" value="AXY83231.1"/>
    <property type="molecule type" value="Genomic_DNA"/>
</dbReference>
<name>A0A385IK13_9CAUD</name>
<protein>
    <submittedName>
        <fullName evidence="1">Uncharacterized protein</fullName>
    </submittedName>
</protein>
<gene>
    <name evidence="1" type="ORF">vBBBak10_100</name>
</gene>
<proteinExistence type="predicted"/>
<evidence type="ECO:0000313" key="2">
    <source>
        <dbReference type="Proteomes" id="UP000262714"/>
    </source>
</evidence>
<keyword evidence="2" id="KW-1185">Reference proteome</keyword>
<organism evidence="1 2">
    <name type="scientific">Bacillus phage v_B-Bak10</name>
    <dbReference type="NCBI Taxonomy" id="2094736"/>
    <lineage>
        <taxon>Viruses</taxon>
        <taxon>Duplodnaviria</taxon>
        <taxon>Heunggongvirae</taxon>
        <taxon>Uroviricota</taxon>
        <taxon>Caudoviricetes</taxon>
        <taxon>Sejongvirinae</taxon>
        <taxon>Basiliskvirus</taxon>
        <taxon>Basiliskvirus bak10</taxon>
    </lineage>
</organism>
<sequence>MNMNNTYDKIVEAETQNFRKLWFLDRYLQNHDGYIAGGCFKNIFNGEPVKDIDIFFRNRMDFDNAKRFYERNEDFAMVYDNDKTIAFKDLKSTSGIVIELIKKTFGEPIEMIEAFDFSITKFAYYMEETPFDNPEDEDDDGTFMKNKIAYHKDFFEHLTMKRLVIDNKLDHPLNTLNRSWRYAGYGYGLCRESKENLVKALQVVPEREIDFGKDFYDGVD</sequence>